<dbReference type="GO" id="GO:0006310">
    <property type="term" value="P:DNA recombination"/>
    <property type="evidence" value="ECO:0007669"/>
    <property type="project" value="UniProtKB-KW"/>
</dbReference>
<feature type="domain" description="Tyr recombinase" evidence="2">
    <location>
        <begin position="36"/>
        <end position="76"/>
    </location>
</feature>
<dbReference type="Pfam" id="PF00589">
    <property type="entry name" value="Phage_integrase"/>
    <property type="match status" value="1"/>
</dbReference>
<evidence type="ECO:0000256" key="1">
    <source>
        <dbReference type="ARBA" id="ARBA00023172"/>
    </source>
</evidence>
<organism evidence="3">
    <name type="scientific">termite gut metagenome</name>
    <dbReference type="NCBI Taxonomy" id="433724"/>
    <lineage>
        <taxon>unclassified sequences</taxon>
        <taxon>metagenomes</taxon>
        <taxon>organismal metagenomes</taxon>
    </lineage>
</organism>
<dbReference type="InterPro" id="IPR013762">
    <property type="entry name" value="Integrase-like_cat_sf"/>
</dbReference>
<proteinExistence type="predicted"/>
<dbReference type="Gene3D" id="1.10.443.10">
    <property type="entry name" value="Intergrase catalytic core"/>
    <property type="match status" value="1"/>
</dbReference>
<dbReference type="GO" id="GO:0003677">
    <property type="term" value="F:DNA binding"/>
    <property type="evidence" value="ECO:0007669"/>
    <property type="project" value="InterPro"/>
</dbReference>
<protein>
    <submittedName>
        <fullName evidence="3">Tyrosine recombinase XerD</fullName>
    </submittedName>
</protein>
<dbReference type="GO" id="GO:0015074">
    <property type="term" value="P:DNA integration"/>
    <property type="evidence" value="ECO:0007669"/>
    <property type="project" value="InterPro"/>
</dbReference>
<reference evidence="3" key="1">
    <citation type="submission" date="2019-03" db="EMBL/GenBank/DDBJ databases">
        <title>Single cell metagenomics reveals metabolic interactions within the superorganism composed of flagellate Streblomastix strix and complex community of Bacteroidetes bacteria on its surface.</title>
        <authorList>
            <person name="Treitli S.C."/>
            <person name="Kolisko M."/>
            <person name="Husnik F."/>
            <person name="Keeling P."/>
            <person name="Hampl V."/>
        </authorList>
    </citation>
    <scope>NUCLEOTIDE SEQUENCE</scope>
    <source>
        <strain evidence="3">STM</strain>
    </source>
</reference>
<comment type="caution">
    <text evidence="3">The sequence shown here is derived from an EMBL/GenBank/DDBJ whole genome shotgun (WGS) entry which is preliminary data.</text>
</comment>
<dbReference type="SUPFAM" id="SSF56349">
    <property type="entry name" value="DNA breaking-rejoining enzymes"/>
    <property type="match status" value="1"/>
</dbReference>
<gene>
    <name evidence="3" type="ORF">EZS27_025161</name>
</gene>
<accession>A0A5J4QXN7</accession>
<dbReference type="EMBL" id="SNRY01002320">
    <property type="protein sequence ID" value="KAA6325660.1"/>
    <property type="molecule type" value="Genomic_DNA"/>
</dbReference>
<name>A0A5J4QXN7_9ZZZZ</name>
<dbReference type="InterPro" id="IPR011010">
    <property type="entry name" value="DNA_brk_join_enz"/>
</dbReference>
<dbReference type="AlphaFoldDB" id="A0A5J4QXN7"/>
<dbReference type="InterPro" id="IPR002104">
    <property type="entry name" value="Integrase_catalytic"/>
</dbReference>
<evidence type="ECO:0000259" key="2">
    <source>
        <dbReference type="Pfam" id="PF00589"/>
    </source>
</evidence>
<evidence type="ECO:0000313" key="3">
    <source>
        <dbReference type="EMBL" id="KAA6325660.1"/>
    </source>
</evidence>
<keyword evidence="1" id="KW-0233">DNA recombination</keyword>
<sequence>MLIFPKVRLKANTLIQNTLPVVCLILLSLALLCFIHMSRHSFATSICLTNGVPIESLSQMMGHLSIKTTQIYAKVTRTKLNEDMSNLAQRIEGKYELAETVDETGLCQTITCDTTINR</sequence>